<protein>
    <recommendedName>
        <fullName evidence="12">G-protein coupled receptors family 1 profile domain-containing protein</fullName>
    </recommendedName>
</protein>
<feature type="transmembrane region" description="Helical" evidence="10">
    <location>
        <begin position="123"/>
        <end position="144"/>
    </location>
</feature>
<evidence type="ECO:0000256" key="1">
    <source>
        <dbReference type="ARBA" id="ARBA00004651"/>
    </source>
</evidence>
<dbReference type="InterPro" id="IPR051193">
    <property type="entry name" value="GPCR_endothelin_rcpt"/>
</dbReference>
<keyword evidence="3 10" id="KW-0812">Transmembrane</keyword>
<evidence type="ECO:0000256" key="3">
    <source>
        <dbReference type="ARBA" id="ARBA00022692"/>
    </source>
</evidence>
<evidence type="ECO:0000313" key="14">
    <source>
        <dbReference type="Proteomes" id="UP001529510"/>
    </source>
</evidence>
<keyword evidence="14" id="KW-1185">Reference proteome</keyword>
<dbReference type="GO" id="GO:0005886">
    <property type="term" value="C:plasma membrane"/>
    <property type="evidence" value="ECO:0007669"/>
    <property type="project" value="UniProtKB-SubCell"/>
</dbReference>
<proteinExistence type="predicted"/>
<dbReference type="PROSITE" id="PS50262">
    <property type="entry name" value="G_PROTEIN_RECEP_F1_2"/>
    <property type="match status" value="1"/>
</dbReference>
<dbReference type="EMBL" id="JAMKFB020000023">
    <property type="protein sequence ID" value="KAL0157476.1"/>
    <property type="molecule type" value="Genomic_DNA"/>
</dbReference>
<comment type="subcellular location">
    <subcellularLocation>
        <location evidence="1">Cell membrane</location>
        <topology evidence="1">Multi-pass membrane protein</topology>
    </subcellularLocation>
</comment>
<feature type="signal peptide" evidence="11">
    <location>
        <begin position="1"/>
        <end position="26"/>
    </location>
</feature>
<keyword evidence="11" id="KW-0732">Signal</keyword>
<dbReference type="InterPro" id="IPR000499">
    <property type="entry name" value="Endthln_rcpt"/>
</dbReference>
<keyword evidence="7" id="KW-0675">Receptor</keyword>
<keyword evidence="8" id="KW-0807">Transducer</keyword>
<reference evidence="13 14" key="1">
    <citation type="submission" date="2024-05" db="EMBL/GenBank/DDBJ databases">
        <title>Genome sequencing and assembly of Indian major carp, Cirrhinus mrigala (Hamilton, 1822).</title>
        <authorList>
            <person name="Mohindra V."/>
            <person name="Chowdhury L.M."/>
            <person name="Lal K."/>
            <person name="Jena J.K."/>
        </authorList>
    </citation>
    <scope>NUCLEOTIDE SEQUENCE [LARGE SCALE GENOMIC DNA]</scope>
    <source>
        <strain evidence="13">CM1030</strain>
        <tissue evidence="13">Blood</tissue>
    </source>
</reference>
<name>A0ABD0N9A8_CIRMR</name>
<dbReference type="PRINTS" id="PR00366">
    <property type="entry name" value="ENDOTHELINR"/>
</dbReference>
<dbReference type="InterPro" id="IPR017452">
    <property type="entry name" value="GPCR_Rhodpsn_7TM"/>
</dbReference>
<dbReference type="AlphaFoldDB" id="A0ABD0N9A8"/>
<accession>A0ABD0N9A8</accession>
<dbReference type="PRINTS" id="PR00237">
    <property type="entry name" value="GPCRRHODOPSN"/>
</dbReference>
<evidence type="ECO:0000313" key="13">
    <source>
        <dbReference type="EMBL" id="KAL0157476.1"/>
    </source>
</evidence>
<evidence type="ECO:0000256" key="8">
    <source>
        <dbReference type="ARBA" id="ARBA00023224"/>
    </source>
</evidence>
<gene>
    <name evidence="13" type="ORF">M9458_045552</name>
</gene>
<dbReference type="GO" id="GO:0004930">
    <property type="term" value="F:G protein-coupled receptor activity"/>
    <property type="evidence" value="ECO:0007669"/>
    <property type="project" value="UniProtKB-KW"/>
</dbReference>
<dbReference type="PANTHER" id="PTHR46099:SF2">
    <property type="entry name" value="ENDOTHELIN-1 RECEPTOR"/>
    <property type="match status" value="1"/>
</dbReference>
<evidence type="ECO:0000256" key="2">
    <source>
        <dbReference type="ARBA" id="ARBA00022475"/>
    </source>
</evidence>
<feature type="domain" description="G-protein coupled receptors family 1 profile" evidence="12">
    <location>
        <begin position="102"/>
        <end position="145"/>
    </location>
</feature>
<keyword evidence="6 10" id="KW-0472">Membrane</keyword>
<feature type="transmembrane region" description="Helical" evidence="10">
    <location>
        <begin position="86"/>
        <end position="111"/>
    </location>
</feature>
<evidence type="ECO:0000256" key="10">
    <source>
        <dbReference type="SAM" id="Phobius"/>
    </source>
</evidence>
<dbReference type="PANTHER" id="PTHR46099">
    <property type="entry name" value="G_PROTEIN_RECEP_F1_2 DOMAIN-CONTAINING PROTEIN"/>
    <property type="match status" value="1"/>
</dbReference>
<sequence length="145" mass="15636">MRPPKIHRVTLLMTAVSCVLIGSGNCQSNSSNGFQLSDDLTTAVRRSGHESPTLPSGAVRQAGHLPGNGSVRVRPLRTYIEGLFKYVNTVLSCLIFVVGMVGNATLLRIIYLNKTMRNGPNALIASLALGDLIYIAIDIPINVYK</sequence>
<evidence type="ECO:0000256" key="7">
    <source>
        <dbReference type="ARBA" id="ARBA00023170"/>
    </source>
</evidence>
<dbReference type="SUPFAM" id="SSF81321">
    <property type="entry name" value="Family A G protein-coupled receptor-like"/>
    <property type="match status" value="1"/>
</dbReference>
<evidence type="ECO:0000256" key="4">
    <source>
        <dbReference type="ARBA" id="ARBA00022989"/>
    </source>
</evidence>
<keyword evidence="4 10" id="KW-1133">Transmembrane helix</keyword>
<evidence type="ECO:0000256" key="9">
    <source>
        <dbReference type="SAM" id="MobiDB-lite"/>
    </source>
</evidence>
<organism evidence="13 14">
    <name type="scientific">Cirrhinus mrigala</name>
    <name type="common">Mrigala</name>
    <dbReference type="NCBI Taxonomy" id="683832"/>
    <lineage>
        <taxon>Eukaryota</taxon>
        <taxon>Metazoa</taxon>
        <taxon>Chordata</taxon>
        <taxon>Craniata</taxon>
        <taxon>Vertebrata</taxon>
        <taxon>Euteleostomi</taxon>
        <taxon>Actinopterygii</taxon>
        <taxon>Neopterygii</taxon>
        <taxon>Teleostei</taxon>
        <taxon>Ostariophysi</taxon>
        <taxon>Cypriniformes</taxon>
        <taxon>Cyprinidae</taxon>
        <taxon>Labeoninae</taxon>
        <taxon>Labeonini</taxon>
        <taxon>Cirrhinus</taxon>
    </lineage>
</organism>
<evidence type="ECO:0000256" key="11">
    <source>
        <dbReference type="SAM" id="SignalP"/>
    </source>
</evidence>
<dbReference type="Proteomes" id="UP001529510">
    <property type="component" value="Unassembled WGS sequence"/>
</dbReference>
<evidence type="ECO:0000256" key="5">
    <source>
        <dbReference type="ARBA" id="ARBA00023040"/>
    </source>
</evidence>
<keyword evidence="2" id="KW-1003">Cell membrane</keyword>
<dbReference type="GO" id="GO:0008015">
    <property type="term" value="P:blood circulation"/>
    <property type="evidence" value="ECO:0007669"/>
    <property type="project" value="UniProtKB-ARBA"/>
</dbReference>
<dbReference type="InterPro" id="IPR000276">
    <property type="entry name" value="GPCR_Rhodpsn"/>
</dbReference>
<feature type="non-terminal residue" evidence="13">
    <location>
        <position position="145"/>
    </location>
</feature>
<dbReference type="Gene3D" id="1.20.1070.10">
    <property type="entry name" value="Rhodopsin 7-helix transmembrane proteins"/>
    <property type="match status" value="1"/>
</dbReference>
<evidence type="ECO:0000256" key="6">
    <source>
        <dbReference type="ARBA" id="ARBA00023136"/>
    </source>
</evidence>
<keyword evidence="5" id="KW-0297">G-protein coupled receptor</keyword>
<comment type="caution">
    <text evidence="13">The sequence shown here is derived from an EMBL/GenBank/DDBJ whole genome shotgun (WGS) entry which is preliminary data.</text>
</comment>
<feature type="region of interest" description="Disordered" evidence="9">
    <location>
        <begin position="46"/>
        <end position="66"/>
    </location>
</feature>
<feature type="chain" id="PRO_5044863067" description="G-protein coupled receptors family 1 profile domain-containing protein" evidence="11">
    <location>
        <begin position="27"/>
        <end position="145"/>
    </location>
</feature>
<evidence type="ECO:0000259" key="12">
    <source>
        <dbReference type="PROSITE" id="PS50262"/>
    </source>
</evidence>